<keyword evidence="2" id="KW-1185">Reference proteome</keyword>
<dbReference type="AlphaFoldDB" id="A0A397IWL6"/>
<reference evidence="1 2" key="1">
    <citation type="submission" date="2018-08" db="EMBL/GenBank/DDBJ databases">
        <title>Genome and evolution of the arbuscular mycorrhizal fungus Diversispora epigaea (formerly Glomus versiforme) and its bacterial endosymbionts.</title>
        <authorList>
            <person name="Sun X."/>
            <person name="Fei Z."/>
            <person name="Harrison M."/>
        </authorList>
    </citation>
    <scope>NUCLEOTIDE SEQUENCE [LARGE SCALE GENOMIC DNA]</scope>
    <source>
        <strain evidence="1 2">IT104</strain>
    </source>
</reference>
<gene>
    <name evidence="1" type="ORF">Glove_136g71</name>
</gene>
<proteinExistence type="predicted"/>
<name>A0A397IWL6_9GLOM</name>
<evidence type="ECO:0000313" key="2">
    <source>
        <dbReference type="Proteomes" id="UP000266861"/>
    </source>
</evidence>
<comment type="caution">
    <text evidence="1">The sequence shown here is derived from an EMBL/GenBank/DDBJ whole genome shotgun (WGS) entry which is preliminary data.</text>
</comment>
<organism evidence="1 2">
    <name type="scientific">Diversispora epigaea</name>
    <dbReference type="NCBI Taxonomy" id="1348612"/>
    <lineage>
        <taxon>Eukaryota</taxon>
        <taxon>Fungi</taxon>
        <taxon>Fungi incertae sedis</taxon>
        <taxon>Mucoromycota</taxon>
        <taxon>Glomeromycotina</taxon>
        <taxon>Glomeromycetes</taxon>
        <taxon>Diversisporales</taxon>
        <taxon>Diversisporaceae</taxon>
        <taxon>Diversispora</taxon>
    </lineage>
</organism>
<dbReference type="EMBL" id="PQFF01000127">
    <property type="protein sequence ID" value="RHZ80415.1"/>
    <property type="molecule type" value="Genomic_DNA"/>
</dbReference>
<protein>
    <submittedName>
        <fullName evidence="1">Uncharacterized protein</fullName>
    </submittedName>
</protein>
<accession>A0A397IWL6</accession>
<evidence type="ECO:0000313" key="1">
    <source>
        <dbReference type="EMBL" id="RHZ80415.1"/>
    </source>
</evidence>
<dbReference type="Proteomes" id="UP000266861">
    <property type="component" value="Unassembled WGS sequence"/>
</dbReference>
<sequence length="69" mass="7729">MLALKGYDNGIGKIAITVEIQHTAIKTVEGRITSQNGLGKIEQLYFLDKNLLSISFINFRYSNNKPCLL</sequence>